<feature type="transmembrane region" description="Helical" evidence="1">
    <location>
        <begin position="260"/>
        <end position="277"/>
    </location>
</feature>
<protein>
    <recommendedName>
        <fullName evidence="4">Gustatory receptor</fullName>
    </recommendedName>
</protein>
<keyword evidence="1" id="KW-0472">Membrane</keyword>
<evidence type="ECO:0000256" key="1">
    <source>
        <dbReference type="SAM" id="Phobius"/>
    </source>
</evidence>
<comment type="caution">
    <text evidence="2">The sequence shown here is derived from an EMBL/GenBank/DDBJ whole genome shotgun (WGS) entry which is preliminary data.</text>
</comment>
<keyword evidence="1" id="KW-1133">Transmembrane helix</keyword>
<dbReference type="OrthoDB" id="5800391at2759"/>
<keyword evidence="1" id="KW-0812">Transmembrane</keyword>
<name>A0A4Y2WDY9_ARAVE</name>
<organism evidence="2 3">
    <name type="scientific">Araneus ventricosus</name>
    <name type="common">Orbweaver spider</name>
    <name type="synonym">Epeira ventricosa</name>
    <dbReference type="NCBI Taxonomy" id="182803"/>
    <lineage>
        <taxon>Eukaryota</taxon>
        <taxon>Metazoa</taxon>
        <taxon>Ecdysozoa</taxon>
        <taxon>Arthropoda</taxon>
        <taxon>Chelicerata</taxon>
        <taxon>Arachnida</taxon>
        <taxon>Araneae</taxon>
        <taxon>Araneomorphae</taxon>
        <taxon>Entelegynae</taxon>
        <taxon>Araneoidea</taxon>
        <taxon>Araneidae</taxon>
        <taxon>Araneus</taxon>
    </lineage>
</organism>
<feature type="transmembrane region" description="Helical" evidence="1">
    <location>
        <begin position="183"/>
        <end position="204"/>
    </location>
</feature>
<proteinExistence type="predicted"/>
<evidence type="ECO:0000313" key="3">
    <source>
        <dbReference type="Proteomes" id="UP000499080"/>
    </source>
</evidence>
<dbReference type="Proteomes" id="UP000499080">
    <property type="component" value="Unassembled WGS sequence"/>
</dbReference>
<evidence type="ECO:0008006" key="4">
    <source>
        <dbReference type="Google" id="ProtNLM"/>
    </source>
</evidence>
<keyword evidence="3" id="KW-1185">Reference proteome</keyword>
<sequence length="279" mass="31996">MRRRRKQLTVFLRLLHEINRQAMTWKISLSLYGICISPVIFAALDVFTSNRAELTTQLAYGYAIENLYVQLVLIFIKSVLYSTIYPTCPTIVAFLLCLFCQRICVQIRSLTLSIEKCSPTQFKVSFQSNILNQKRRIDDALFLLQRVFYFPSFLICAASFCSCCTLVAWILKSNEYSVELSMILTFFLYFFICGVSLLACLWTAGGLPVELEAFNEEFHKKAQLRLLVNARTDGIDFEKHLSERPVFVLTGCDIIQFKRGAILTLAGAILTYTLFILKM</sequence>
<feature type="transmembrane region" description="Helical" evidence="1">
    <location>
        <begin position="148"/>
        <end position="171"/>
    </location>
</feature>
<gene>
    <name evidence="2" type="ORF">AVEN_216699_1</name>
</gene>
<accession>A0A4Y2WDY9</accession>
<reference evidence="2 3" key="1">
    <citation type="journal article" date="2019" name="Sci. Rep.">
        <title>Orb-weaving spider Araneus ventricosus genome elucidates the spidroin gene catalogue.</title>
        <authorList>
            <person name="Kono N."/>
            <person name="Nakamura H."/>
            <person name="Ohtoshi R."/>
            <person name="Moran D.A.P."/>
            <person name="Shinohara A."/>
            <person name="Yoshida Y."/>
            <person name="Fujiwara M."/>
            <person name="Mori M."/>
            <person name="Tomita M."/>
            <person name="Arakawa K."/>
        </authorList>
    </citation>
    <scope>NUCLEOTIDE SEQUENCE [LARGE SCALE GENOMIC DNA]</scope>
</reference>
<dbReference type="AlphaFoldDB" id="A0A4Y2WDY9"/>
<dbReference type="EMBL" id="BGPR01058719">
    <property type="protein sequence ID" value="GBO34844.1"/>
    <property type="molecule type" value="Genomic_DNA"/>
</dbReference>
<evidence type="ECO:0000313" key="2">
    <source>
        <dbReference type="EMBL" id="GBO34844.1"/>
    </source>
</evidence>
<feature type="transmembrane region" description="Helical" evidence="1">
    <location>
        <begin position="30"/>
        <end position="47"/>
    </location>
</feature>